<dbReference type="VEuPathDB" id="MicrosporidiaDB:NEDG_00932"/>
<evidence type="ECO:0000259" key="10">
    <source>
        <dbReference type="Pfam" id="PF02852"/>
    </source>
</evidence>
<dbReference type="GO" id="GO:0045454">
    <property type="term" value="P:cell redox homeostasis"/>
    <property type="evidence" value="ECO:0007669"/>
    <property type="project" value="EnsemblFungi"/>
</dbReference>
<name>A0A177EA33_9MICR</name>
<protein>
    <submittedName>
        <fullName evidence="12">Glutathione reductase (NADPH)</fullName>
    </submittedName>
</protein>
<feature type="binding site" evidence="7">
    <location>
        <begin position="169"/>
        <end position="176"/>
    </location>
    <ligand>
        <name>NAD(+)</name>
        <dbReference type="ChEBI" id="CHEBI:57540"/>
    </ligand>
</feature>
<dbReference type="GO" id="GO:0005777">
    <property type="term" value="C:peroxisome"/>
    <property type="evidence" value="ECO:0007669"/>
    <property type="project" value="EnsemblFungi"/>
</dbReference>
<dbReference type="EMBL" id="LTDL01000042">
    <property type="protein sequence ID" value="OAG28793.1"/>
    <property type="molecule type" value="Genomic_DNA"/>
</dbReference>
<comment type="similarity">
    <text evidence="1 9">Belongs to the class-I pyridine nucleotide-disulfide oxidoreductase family.</text>
</comment>
<dbReference type="RefSeq" id="XP_067543538.1">
    <property type="nucleotide sequence ID" value="XM_067688350.1"/>
</dbReference>
<evidence type="ECO:0000256" key="3">
    <source>
        <dbReference type="ARBA" id="ARBA00022827"/>
    </source>
</evidence>
<comment type="caution">
    <text evidence="12">The sequence shown here is derived from an EMBL/GenBank/DDBJ whole genome shotgun (WGS) entry which is preliminary data.</text>
</comment>
<feature type="binding site" evidence="7">
    <location>
        <position position="51"/>
    </location>
    <ligand>
        <name>FAD</name>
        <dbReference type="ChEBI" id="CHEBI:57692"/>
    </ligand>
</feature>
<dbReference type="AlphaFoldDB" id="A0A177EA33"/>
<dbReference type="PANTHER" id="PTHR42737">
    <property type="entry name" value="GLUTATHIONE REDUCTASE"/>
    <property type="match status" value="1"/>
</dbReference>
<dbReference type="SUPFAM" id="SSF55424">
    <property type="entry name" value="FAD/NAD-linked reductases, dimerisation (C-terminal) domain"/>
    <property type="match status" value="1"/>
</dbReference>
<keyword evidence="13" id="KW-1185">Reference proteome</keyword>
<dbReference type="Proteomes" id="UP000185944">
    <property type="component" value="Unassembled WGS sequence"/>
</dbReference>
<dbReference type="OrthoDB" id="5956163at2759"/>
<feature type="binding site" evidence="7">
    <location>
        <position position="259"/>
    </location>
    <ligand>
        <name>NAD(+)</name>
        <dbReference type="ChEBI" id="CHEBI:57540"/>
    </ligand>
</feature>
<dbReference type="Pfam" id="PF02852">
    <property type="entry name" value="Pyr_redox_dim"/>
    <property type="match status" value="1"/>
</dbReference>
<dbReference type="GO" id="GO:0004362">
    <property type="term" value="F:glutathione-disulfide reductase (NADPH) activity"/>
    <property type="evidence" value="ECO:0007669"/>
    <property type="project" value="EnsemblFungi"/>
</dbReference>
<dbReference type="STRING" id="1805483.A0A177EA33"/>
<dbReference type="PRINTS" id="PR00368">
    <property type="entry name" value="FADPNR"/>
</dbReference>
<keyword evidence="7" id="KW-0520">NAD</keyword>
<feature type="domain" description="FAD/NAD(P)-binding" evidence="11">
    <location>
        <begin position="4"/>
        <end position="314"/>
    </location>
</feature>
<keyword evidence="7" id="KW-0547">Nucleotide-binding</keyword>
<keyword evidence="6 9" id="KW-0676">Redox-active center</keyword>
<organism evidence="12 13">
    <name type="scientific">Nematocida displodere</name>
    <dbReference type="NCBI Taxonomy" id="1805483"/>
    <lineage>
        <taxon>Eukaryota</taxon>
        <taxon>Fungi</taxon>
        <taxon>Fungi incertae sedis</taxon>
        <taxon>Microsporidia</taxon>
        <taxon>Nematocida</taxon>
    </lineage>
</organism>
<dbReference type="InterPro" id="IPR046952">
    <property type="entry name" value="GSHR/TRXR-like"/>
</dbReference>
<feature type="binding site" evidence="7">
    <location>
        <position position="298"/>
    </location>
    <ligand>
        <name>FAD</name>
        <dbReference type="ChEBI" id="CHEBI:57692"/>
    </ligand>
</feature>
<evidence type="ECO:0000256" key="5">
    <source>
        <dbReference type="ARBA" id="ARBA00023157"/>
    </source>
</evidence>
<dbReference type="InterPro" id="IPR012999">
    <property type="entry name" value="Pyr_OxRdtase_I_AS"/>
</dbReference>
<dbReference type="GeneID" id="93647282"/>
<sequence length="446" mass="48357">MQTYDLVVVGGGSGGLALSKRASAIYGKKTLLIDKTVLGGTCVNSGCIPKKMLYNAAALFKEHRFLQAPEERAEFNWGEFRMKRETYIQFLNNMYVRRNATDRIDVVTGEATVRGVSVKVNGVEYQGDTVVVATGSFPTLPPCPGSDLCTTSDDFFRFPSNPGKVVILGAGYIAIETAFVLAAFGSKVVLVARSSGVLRVFDELIRKNVKQALVEEGIEIFDQADVLSIEMNSGKKKVTFKKDGQNQEVVADEVISAIGRAASTEHIKAPEVTTDKSGFVETNSSFATQQQDVYAIGDLAMKDHMLTPVAIFTGRRLADLLYGTGIADIKKLIKFVPTVIFSHPPAGSVGYTEKEARKLGDDVEVCVVAVSHPAAILSANTKNQYKFIFSNKTNSLYGIHAVGAQCDEAMQGLGVLARRSTKFSTITSFFACAGTNRTDFFRGLQE</sequence>
<feature type="disulfide bond" description="Redox-active" evidence="8">
    <location>
        <begin position="42"/>
        <end position="47"/>
    </location>
</feature>
<dbReference type="GO" id="GO:0005829">
    <property type="term" value="C:cytosol"/>
    <property type="evidence" value="ECO:0007669"/>
    <property type="project" value="EnsemblFungi"/>
</dbReference>
<dbReference type="SUPFAM" id="SSF51905">
    <property type="entry name" value="FAD/NAD(P)-binding domain"/>
    <property type="match status" value="1"/>
</dbReference>
<dbReference type="InterPro" id="IPR016156">
    <property type="entry name" value="FAD/NAD-linked_Rdtase_dimer_sf"/>
</dbReference>
<evidence type="ECO:0000256" key="6">
    <source>
        <dbReference type="ARBA" id="ARBA00023284"/>
    </source>
</evidence>
<dbReference type="Pfam" id="PF07992">
    <property type="entry name" value="Pyr_redox_2"/>
    <property type="match status" value="1"/>
</dbReference>
<dbReference type="Gene3D" id="3.30.390.30">
    <property type="match status" value="1"/>
</dbReference>
<reference evidence="12 13" key="1">
    <citation type="submission" date="2016-02" db="EMBL/GenBank/DDBJ databases">
        <title>Discovery of a natural microsporidian pathogen with a broad tissue tropism in Caenorhabditis elegans.</title>
        <authorList>
            <person name="Luallen R.J."/>
            <person name="Reinke A.W."/>
            <person name="Tong L."/>
            <person name="Botts M.R."/>
            <person name="Felix M.-A."/>
            <person name="Troemel E.R."/>
        </authorList>
    </citation>
    <scope>NUCLEOTIDE SEQUENCE [LARGE SCALE GENOMIC DNA]</scope>
    <source>
        <strain evidence="12 13">JUm2807</strain>
    </source>
</reference>
<dbReference type="InterPro" id="IPR036188">
    <property type="entry name" value="FAD/NAD-bd_sf"/>
</dbReference>
<accession>A0A177EA33</accession>
<feature type="domain" description="Pyridine nucleotide-disulphide oxidoreductase dimerisation" evidence="10">
    <location>
        <begin position="336"/>
        <end position="422"/>
    </location>
</feature>
<proteinExistence type="inferred from homology"/>
<dbReference type="InterPro" id="IPR023753">
    <property type="entry name" value="FAD/NAD-binding_dom"/>
</dbReference>
<keyword evidence="2 9" id="KW-0285">Flavoprotein</keyword>
<dbReference type="GO" id="GO:0005739">
    <property type="term" value="C:mitochondrion"/>
    <property type="evidence" value="ECO:0007669"/>
    <property type="project" value="EnsemblFungi"/>
</dbReference>
<dbReference type="InterPro" id="IPR004099">
    <property type="entry name" value="Pyr_nucl-diS_OxRdtase_dimer"/>
</dbReference>
<keyword evidence="3 7" id="KW-0274">FAD</keyword>
<dbReference type="PROSITE" id="PS00076">
    <property type="entry name" value="PYRIDINE_REDOX_1"/>
    <property type="match status" value="1"/>
</dbReference>
<keyword evidence="5" id="KW-1015">Disulfide bond</keyword>
<dbReference type="PRINTS" id="PR00411">
    <property type="entry name" value="PNDRDTASEI"/>
</dbReference>
<feature type="binding site" evidence="7">
    <location>
        <begin position="134"/>
        <end position="136"/>
    </location>
    <ligand>
        <name>FAD</name>
        <dbReference type="ChEBI" id="CHEBI:57692"/>
    </ligand>
</feature>
<dbReference type="PANTHER" id="PTHR42737:SF2">
    <property type="entry name" value="GLUTATHIONE REDUCTASE"/>
    <property type="match status" value="1"/>
</dbReference>
<evidence type="ECO:0000256" key="4">
    <source>
        <dbReference type="ARBA" id="ARBA00023002"/>
    </source>
</evidence>
<evidence type="ECO:0000313" key="13">
    <source>
        <dbReference type="Proteomes" id="UP000185944"/>
    </source>
</evidence>
<evidence type="ECO:0000256" key="1">
    <source>
        <dbReference type="ARBA" id="ARBA00007532"/>
    </source>
</evidence>
<dbReference type="GO" id="GO:0005634">
    <property type="term" value="C:nucleus"/>
    <property type="evidence" value="ECO:0007669"/>
    <property type="project" value="EnsemblFungi"/>
</dbReference>
<dbReference type="GO" id="GO:0050660">
    <property type="term" value="F:flavin adenine dinucleotide binding"/>
    <property type="evidence" value="ECO:0007669"/>
    <property type="project" value="InterPro"/>
</dbReference>
<dbReference type="GO" id="GO:0034599">
    <property type="term" value="P:cellular response to oxidative stress"/>
    <property type="evidence" value="ECO:0007669"/>
    <property type="project" value="EnsemblFungi"/>
</dbReference>
<comment type="cofactor">
    <cofactor evidence="7">
        <name>FAD</name>
        <dbReference type="ChEBI" id="CHEBI:57692"/>
    </cofactor>
    <text evidence="7">Binds 1 FAD per subunit.</text>
</comment>
<evidence type="ECO:0000313" key="12">
    <source>
        <dbReference type="EMBL" id="OAG28793.1"/>
    </source>
</evidence>
<dbReference type="Gene3D" id="3.50.50.60">
    <property type="entry name" value="FAD/NAD(P)-binding domain"/>
    <property type="match status" value="2"/>
</dbReference>
<evidence type="ECO:0000256" key="9">
    <source>
        <dbReference type="RuleBase" id="RU003691"/>
    </source>
</evidence>
<evidence type="ECO:0000256" key="2">
    <source>
        <dbReference type="ARBA" id="ARBA00022630"/>
    </source>
</evidence>
<evidence type="ECO:0000256" key="7">
    <source>
        <dbReference type="PIRSR" id="PIRSR000350-3"/>
    </source>
</evidence>
<gene>
    <name evidence="12" type="ORF">NEDG_00932</name>
</gene>
<evidence type="ECO:0000256" key="8">
    <source>
        <dbReference type="PIRSR" id="PIRSR000350-4"/>
    </source>
</evidence>
<dbReference type="GO" id="GO:0006749">
    <property type="term" value="P:glutathione metabolic process"/>
    <property type="evidence" value="ECO:0007669"/>
    <property type="project" value="EnsemblFungi"/>
</dbReference>
<keyword evidence="4 9" id="KW-0560">Oxidoreductase</keyword>
<dbReference type="InterPro" id="IPR001100">
    <property type="entry name" value="Pyr_nuc-diS_OxRdtase"/>
</dbReference>
<dbReference type="PIRSF" id="PIRSF000350">
    <property type="entry name" value="Mercury_reductase_MerA"/>
    <property type="match status" value="1"/>
</dbReference>
<evidence type="ECO:0000259" key="11">
    <source>
        <dbReference type="Pfam" id="PF07992"/>
    </source>
</evidence>